<dbReference type="RefSeq" id="WP_213348200.1">
    <property type="nucleotide sequence ID" value="NZ_JAEDAM010000005.1"/>
</dbReference>
<accession>A0ABS5QJY2</accession>
<name>A0ABS5QJY2_9BACT</name>
<dbReference type="Gene3D" id="3.40.1000.10">
    <property type="entry name" value="Mog1/PsbP, alpha/beta/alpha sandwich"/>
    <property type="match status" value="1"/>
</dbReference>
<keyword evidence="3" id="KW-1185">Reference proteome</keyword>
<feature type="chain" id="PRO_5046778735" description="PsbP C-terminal domain-containing protein" evidence="1">
    <location>
        <begin position="22"/>
        <end position="182"/>
    </location>
</feature>
<dbReference type="Proteomes" id="UP000680365">
    <property type="component" value="Unassembled WGS sequence"/>
</dbReference>
<proteinExistence type="predicted"/>
<evidence type="ECO:0000313" key="2">
    <source>
        <dbReference type="EMBL" id="MBS8121552.1"/>
    </source>
</evidence>
<comment type="caution">
    <text evidence="2">The sequence shown here is derived from an EMBL/GenBank/DDBJ whole genome shotgun (WGS) entry which is preliminary data.</text>
</comment>
<dbReference type="PROSITE" id="PS51257">
    <property type="entry name" value="PROKAR_LIPOPROTEIN"/>
    <property type="match status" value="1"/>
</dbReference>
<evidence type="ECO:0008006" key="4">
    <source>
        <dbReference type="Google" id="ProtNLM"/>
    </source>
</evidence>
<keyword evidence="1" id="KW-0732">Signal</keyword>
<protein>
    <recommendedName>
        <fullName evidence="4">PsbP C-terminal domain-containing protein</fullName>
    </recommendedName>
</protein>
<dbReference type="EMBL" id="JAEDAM010000005">
    <property type="protein sequence ID" value="MBS8121552.1"/>
    <property type="molecule type" value="Genomic_DNA"/>
</dbReference>
<sequence length="182" mass="21278">MKKIFLYIILLSLPFLTGCFESENNQTVEFDGFVMEINEHFIPISSGTFDGQQIQNKIIASYKIDSLEDIYKDNLIISKNKLNNKIDLETYTQANYNKLNKGITTLNSIENIKKLDFECKNDKIDGYYSKYEVYDSIFDEDTKYYILQYYFIKDDNGYILSFSSGEDRFSEFIKNIGTISCN</sequence>
<evidence type="ECO:0000313" key="3">
    <source>
        <dbReference type="Proteomes" id="UP000680365"/>
    </source>
</evidence>
<gene>
    <name evidence="2" type="ORF">VAMP_8n103</name>
</gene>
<evidence type="ECO:0000256" key="1">
    <source>
        <dbReference type="SAM" id="SignalP"/>
    </source>
</evidence>
<reference evidence="2 3" key="1">
    <citation type="journal article" date="2021" name="Nat. Commun.">
        <title>Reductive evolution and unique predatory mode in the CPR bacterium Vampirococcus lugosii.</title>
        <authorList>
            <person name="Moreira D."/>
            <person name="Zivanovic Y."/>
            <person name="Lopez-Archilla A.I."/>
            <person name="Iniesto M."/>
            <person name="Lopez-Garcia P."/>
        </authorList>
    </citation>
    <scope>NUCLEOTIDE SEQUENCE [LARGE SCALE GENOMIC DNA]</scope>
    <source>
        <strain evidence="2">Chiprana</strain>
    </source>
</reference>
<organism evidence="2 3">
    <name type="scientific">Candidatus Vampirococcus lugosii</name>
    <dbReference type="NCBI Taxonomy" id="2789015"/>
    <lineage>
        <taxon>Bacteria</taxon>
        <taxon>Candidatus Absconditibacteriota</taxon>
        <taxon>Vampirococcus</taxon>
    </lineage>
</organism>
<feature type="signal peptide" evidence="1">
    <location>
        <begin position="1"/>
        <end position="21"/>
    </location>
</feature>